<keyword evidence="6" id="KW-0812">Transmembrane</keyword>
<evidence type="ECO:0000256" key="9">
    <source>
        <dbReference type="ARBA" id="ARBA00023002"/>
    </source>
</evidence>
<dbReference type="InterPro" id="IPR050121">
    <property type="entry name" value="Cytochrome_P450_monoxygenase"/>
</dbReference>
<dbReference type="InterPro" id="IPR017972">
    <property type="entry name" value="Cyt_P450_CS"/>
</dbReference>
<evidence type="ECO:0000256" key="2">
    <source>
        <dbReference type="ARBA" id="ARBA00004370"/>
    </source>
</evidence>
<proteinExistence type="inferred from homology"/>
<dbReference type="PRINTS" id="PR00385">
    <property type="entry name" value="P450"/>
</dbReference>
<dbReference type="PRINTS" id="PR00463">
    <property type="entry name" value="EP450I"/>
</dbReference>
<evidence type="ECO:0008006" key="16">
    <source>
        <dbReference type="Google" id="ProtNLM"/>
    </source>
</evidence>
<reference evidence="14 15" key="1">
    <citation type="submission" date="2024-01" db="EMBL/GenBank/DDBJ databases">
        <title>A draft genome for the cacao thread blight pathogen Marasmiellus scandens.</title>
        <authorList>
            <person name="Baruah I.K."/>
            <person name="Leung J."/>
            <person name="Bukari Y."/>
            <person name="Amoako-Attah I."/>
            <person name="Meinhardt L.W."/>
            <person name="Bailey B.A."/>
            <person name="Cohen S.P."/>
        </authorList>
    </citation>
    <scope>NUCLEOTIDE SEQUENCE [LARGE SCALE GENOMIC DNA]</scope>
    <source>
        <strain evidence="14 15">GH-19</strain>
    </source>
</reference>
<dbReference type="PANTHER" id="PTHR24305">
    <property type="entry name" value="CYTOCHROME P450"/>
    <property type="match status" value="1"/>
</dbReference>
<keyword evidence="10 13" id="KW-0408">Iron</keyword>
<evidence type="ECO:0000256" key="13">
    <source>
        <dbReference type="RuleBase" id="RU000461"/>
    </source>
</evidence>
<evidence type="ECO:0000256" key="4">
    <source>
        <dbReference type="ARBA" id="ARBA00010617"/>
    </source>
</evidence>
<dbReference type="SUPFAM" id="SSF48264">
    <property type="entry name" value="Cytochrome P450"/>
    <property type="match status" value="1"/>
</dbReference>
<keyword evidence="11 13" id="KW-0503">Monooxygenase</keyword>
<dbReference type="InterPro" id="IPR002401">
    <property type="entry name" value="Cyt_P450_E_grp-I"/>
</dbReference>
<name>A0ABR1K0C5_9AGAR</name>
<gene>
    <name evidence="14" type="ORF">VKT23_003110</name>
</gene>
<evidence type="ECO:0000256" key="11">
    <source>
        <dbReference type="ARBA" id="ARBA00023033"/>
    </source>
</evidence>
<protein>
    <recommendedName>
        <fullName evidence="16">Cytochrome P450</fullName>
    </recommendedName>
</protein>
<organism evidence="14 15">
    <name type="scientific">Marasmiellus scandens</name>
    <dbReference type="NCBI Taxonomy" id="2682957"/>
    <lineage>
        <taxon>Eukaryota</taxon>
        <taxon>Fungi</taxon>
        <taxon>Dikarya</taxon>
        <taxon>Basidiomycota</taxon>
        <taxon>Agaricomycotina</taxon>
        <taxon>Agaricomycetes</taxon>
        <taxon>Agaricomycetidae</taxon>
        <taxon>Agaricales</taxon>
        <taxon>Marasmiineae</taxon>
        <taxon>Omphalotaceae</taxon>
        <taxon>Marasmiellus</taxon>
    </lineage>
</organism>
<dbReference type="Gene3D" id="1.10.630.10">
    <property type="entry name" value="Cytochrome P450"/>
    <property type="match status" value="1"/>
</dbReference>
<comment type="similarity">
    <text evidence="4 13">Belongs to the cytochrome P450 family.</text>
</comment>
<dbReference type="Proteomes" id="UP001498398">
    <property type="component" value="Unassembled WGS sequence"/>
</dbReference>
<evidence type="ECO:0000256" key="5">
    <source>
        <dbReference type="ARBA" id="ARBA00022617"/>
    </source>
</evidence>
<dbReference type="EMBL" id="JBANRG010000003">
    <property type="protein sequence ID" value="KAK7468606.1"/>
    <property type="molecule type" value="Genomic_DNA"/>
</dbReference>
<keyword evidence="8" id="KW-1133">Transmembrane helix</keyword>
<evidence type="ECO:0000256" key="12">
    <source>
        <dbReference type="ARBA" id="ARBA00023136"/>
    </source>
</evidence>
<evidence type="ECO:0000256" key="10">
    <source>
        <dbReference type="ARBA" id="ARBA00023004"/>
    </source>
</evidence>
<evidence type="ECO:0000313" key="15">
    <source>
        <dbReference type="Proteomes" id="UP001498398"/>
    </source>
</evidence>
<dbReference type="InterPro" id="IPR001128">
    <property type="entry name" value="Cyt_P450"/>
</dbReference>
<evidence type="ECO:0000256" key="6">
    <source>
        <dbReference type="ARBA" id="ARBA00022692"/>
    </source>
</evidence>
<keyword evidence="12" id="KW-0472">Membrane</keyword>
<sequence length="513" mass="57444">MSYGALHMSLLLAAGFLGVCALKYIVHLISVHRTLAHVPGPKRSSIIWGEEWLLYHSRPGSHYVKWHSQFGKVLKFTGAFGHQVLSITDPRAITFILGEGIYSFPKPTGVREWFRATLGEGILWVEGKAAHEKQRRSLAPALSQHSVRSLTPIFYETSSKLAAHWAKQIDESTLGQVEIEVTNWAGRFALDTVGRAAFSYDFNCLSGEPHPLAEALDGLTNNENKLSSFYMRALFWLFPPILTIGKKGEMIRRTKHELGEIAFKMWKDAKIAGDVNAKNLMSIMLKADASGSTSRDEAHLVAQMRTVISAGYETMSSVVSWVLYELATNASIQDRVREEISAAGDPSFDEFNNKFPLLDAVVHETLRLHPPILENHHQASETISVPLSEPIPGTTDPYLIIPKGTILEIPVNIVQTDPEMWGPDADVFRPERWLERREKGIRSQREIFAFSEGPRSCIGKAFAMCEIKVLLVTILRQFSLTCPYEIEPFQSFVIRPRIKGQGPSSLPLLVSRI</sequence>
<evidence type="ECO:0000256" key="7">
    <source>
        <dbReference type="ARBA" id="ARBA00022723"/>
    </source>
</evidence>
<accession>A0ABR1K0C5</accession>
<dbReference type="InterPro" id="IPR036396">
    <property type="entry name" value="Cyt_P450_sf"/>
</dbReference>
<comment type="caution">
    <text evidence="14">The sequence shown here is derived from an EMBL/GenBank/DDBJ whole genome shotgun (WGS) entry which is preliminary data.</text>
</comment>
<evidence type="ECO:0000256" key="3">
    <source>
        <dbReference type="ARBA" id="ARBA00004721"/>
    </source>
</evidence>
<dbReference type="Pfam" id="PF00067">
    <property type="entry name" value="p450"/>
    <property type="match status" value="1"/>
</dbReference>
<dbReference type="PROSITE" id="PS00086">
    <property type="entry name" value="CYTOCHROME_P450"/>
    <property type="match status" value="1"/>
</dbReference>
<evidence type="ECO:0000313" key="14">
    <source>
        <dbReference type="EMBL" id="KAK7468606.1"/>
    </source>
</evidence>
<comment type="cofactor">
    <cofactor evidence="1">
        <name>heme</name>
        <dbReference type="ChEBI" id="CHEBI:30413"/>
    </cofactor>
</comment>
<keyword evidence="7 13" id="KW-0479">Metal-binding</keyword>
<keyword evidence="5 13" id="KW-0349">Heme</keyword>
<evidence type="ECO:0000256" key="1">
    <source>
        <dbReference type="ARBA" id="ARBA00001971"/>
    </source>
</evidence>
<evidence type="ECO:0000256" key="8">
    <source>
        <dbReference type="ARBA" id="ARBA00022989"/>
    </source>
</evidence>
<comment type="subcellular location">
    <subcellularLocation>
        <location evidence="2">Membrane</location>
    </subcellularLocation>
</comment>
<dbReference type="PANTHER" id="PTHR24305:SF166">
    <property type="entry name" value="CYTOCHROME P450 12A4, MITOCHONDRIAL-RELATED"/>
    <property type="match status" value="1"/>
</dbReference>
<keyword evidence="9 13" id="KW-0560">Oxidoreductase</keyword>
<keyword evidence="15" id="KW-1185">Reference proteome</keyword>
<comment type="pathway">
    <text evidence="3">Secondary metabolite biosynthesis; terpenoid biosynthesis.</text>
</comment>